<evidence type="ECO:0000313" key="2">
    <source>
        <dbReference type="EMBL" id="CUG89241.1"/>
    </source>
</evidence>
<organism evidence="2 3">
    <name type="scientific">Bodo saltans</name>
    <name type="common">Flagellated protozoan</name>
    <dbReference type="NCBI Taxonomy" id="75058"/>
    <lineage>
        <taxon>Eukaryota</taxon>
        <taxon>Discoba</taxon>
        <taxon>Euglenozoa</taxon>
        <taxon>Kinetoplastea</taxon>
        <taxon>Metakinetoplastina</taxon>
        <taxon>Eubodonida</taxon>
        <taxon>Bodonidae</taxon>
        <taxon>Bodo</taxon>
    </lineage>
</organism>
<feature type="compositionally biased region" description="Polar residues" evidence="1">
    <location>
        <begin position="499"/>
        <end position="510"/>
    </location>
</feature>
<feature type="region of interest" description="Disordered" evidence="1">
    <location>
        <begin position="170"/>
        <end position="234"/>
    </location>
</feature>
<feature type="compositionally biased region" description="Low complexity" evidence="1">
    <location>
        <begin position="179"/>
        <end position="191"/>
    </location>
</feature>
<accession>A0A0S4JJQ2</accession>
<dbReference type="AlphaFoldDB" id="A0A0S4JJQ2"/>
<sequence length="668" mass="72727">MGCVHSSSDEGAPSVRRMTQDDSSRGLAQKSSISTVRRRRSPSNVSAAPTSMGPEDGEAMSWLDGRTAMDTPNQGSPSVRISRPILHEIPEPPQMSPNGRGLFGRHSAASPHPQMSPNGRGLFGRHSAASPHHHPQRHLPRQGGASLSLLEGNASASGFLAGVSETTPLNPLKGRLKSDASQQQQPQQDAPIVPDAVGDNQHKSNQRTVTLPAKKEHMGRYYTAPGTNTDEANAASDPSLTALINNSEVTPNSPLMSVMKESTDGTDPAYTTAPPVTEEKPQLKSVVIVTTTRGKSRQWRMQARPLNAFTQLSMSSKLAQEVYPEDSVTISALRRKSTNSIGAQRRRSDALRPMSLRAALEEGIDSVTIDSCRKMVQLLRDPVQRTLEEFRARSCPTIRRSRAKHLEEQQRLAALRTSGQDGAQHHTGFRRLGVSFDDSVLRSALGMILQDHIPASLRSLLCPSSSESEEDRLQKKIFRTHRKLPKKNTSSAHIVGGANTANSSSGNGKETSWPLGSHRAARGLCGDTHMHVLNWLRLHSVGSTGKLGATNKVLPPRRAIFPDDNLLANSDDNEAGALALEDADYVGFQIGFRGQYECFRRPFQLSGGNSLNSDNETLFHDANTKQYNKLRLSVGGLCCDENDDSEDSVSVCSFTSEDMLNDDDFMTI</sequence>
<keyword evidence="3" id="KW-1185">Reference proteome</keyword>
<evidence type="ECO:0000256" key="1">
    <source>
        <dbReference type="SAM" id="MobiDB-lite"/>
    </source>
</evidence>
<gene>
    <name evidence="2" type="ORF">BSAL_20045</name>
</gene>
<feature type="compositionally biased region" description="Polar residues" evidence="1">
    <location>
        <begin position="225"/>
        <end position="234"/>
    </location>
</feature>
<name>A0A0S4JJQ2_BODSA</name>
<reference evidence="3" key="1">
    <citation type="submission" date="2015-09" db="EMBL/GenBank/DDBJ databases">
        <authorList>
            <consortium name="Pathogen Informatics"/>
        </authorList>
    </citation>
    <scope>NUCLEOTIDE SEQUENCE [LARGE SCALE GENOMIC DNA]</scope>
    <source>
        <strain evidence="3">Lake Konstanz</strain>
    </source>
</reference>
<feature type="region of interest" description="Disordered" evidence="1">
    <location>
        <begin position="247"/>
        <end position="278"/>
    </location>
</feature>
<dbReference type="VEuPathDB" id="TriTrypDB:BSAL_20045"/>
<feature type="region of interest" description="Disordered" evidence="1">
    <location>
        <begin position="1"/>
        <end position="143"/>
    </location>
</feature>
<feature type="region of interest" description="Disordered" evidence="1">
    <location>
        <begin position="483"/>
        <end position="515"/>
    </location>
</feature>
<protein>
    <submittedName>
        <fullName evidence="2">Uncharacterized protein</fullName>
    </submittedName>
</protein>
<feature type="compositionally biased region" description="Basic residues" evidence="1">
    <location>
        <begin position="131"/>
        <end position="140"/>
    </location>
</feature>
<evidence type="ECO:0000313" key="3">
    <source>
        <dbReference type="Proteomes" id="UP000051952"/>
    </source>
</evidence>
<proteinExistence type="predicted"/>
<feature type="compositionally biased region" description="Polar residues" evidence="1">
    <location>
        <begin position="70"/>
        <end position="79"/>
    </location>
</feature>
<dbReference type="EMBL" id="CYKH01001716">
    <property type="protein sequence ID" value="CUG89241.1"/>
    <property type="molecule type" value="Genomic_DNA"/>
</dbReference>
<dbReference type="Proteomes" id="UP000051952">
    <property type="component" value="Unassembled WGS sequence"/>
</dbReference>